<comment type="caution">
    <text evidence="8">The sequence shown here is derived from an EMBL/GenBank/DDBJ whole genome shotgun (WGS) entry which is preliminary data.</text>
</comment>
<evidence type="ECO:0000313" key="9">
    <source>
        <dbReference type="Proteomes" id="UP000566813"/>
    </source>
</evidence>
<evidence type="ECO:0000256" key="7">
    <source>
        <dbReference type="SAM" id="Phobius"/>
    </source>
</evidence>
<evidence type="ECO:0000256" key="3">
    <source>
        <dbReference type="ARBA" id="ARBA00022475"/>
    </source>
</evidence>
<dbReference type="RefSeq" id="WP_185663025.1">
    <property type="nucleotide sequence ID" value="NZ_JACLAW010000003.1"/>
</dbReference>
<evidence type="ECO:0000256" key="2">
    <source>
        <dbReference type="ARBA" id="ARBA00007928"/>
    </source>
</evidence>
<comment type="similarity">
    <text evidence="2">Belongs to the Rht family.</text>
</comment>
<proteinExistence type="inferred from homology"/>
<feature type="transmembrane region" description="Helical" evidence="7">
    <location>
        <begin position="40"/>
        <end position="68"/>
    </location>
</feature>
<gene>
    <name evidence="8" type="ORF">H7F51_04390</name>
</gene>
<comment type="subcellular location">
    <subcellularLocation>
        <location evidence="1">Cell membrane</location>
        <topology evidence="1">Multi-pass membrane protein</topology>
    </subcellularLocation>
</comment>
<evidence type="ECO:0000256" key="4">
    <source>
        <dbReference type="ARBA" id="ARBA00022692"/>
    </source>
</evidence>
<keyword evidence="6 7" id="KW-0472">Membrane</keyword>
<dbReference type="GO" id="GO:0042970">
    <property type="term" value="F:homoserine transmembrane transporter activity"/>
    <property type="evidence" value="ECO:0007669"/>
    <property type="project" value="TreeGrafter"/>
</dbReference>
<protein>
    <submittedName>
        <fullName evidence="8">LysE family translocator</fullName>
    </submittedName>
</protein>
<reference evidence="8 9" key="1">
    <citation type="submission" date="2020-08" db="EMBL/GenBank/DDBJ databases">
        <title>The genome sequence of type strain Novosphingobium flavum NBRC 111647.</title>
        <authorList>
            <person name="Liu Y."/>
        </authorList>
    </citation>
    <scope>NUCLEOTIDE SEQUENCE [LARGE SCALE GENOMIC DNA]</scope>
    <source>
        <strain evidence="8 9">NBRC 111647</strain>
    </source>
</reference>
<evidence type="ECO:0000256" key="6">
    <source>
        <dbReference type="ARBA" id="ARBA00023136"/>
    </source>
</evidence>
<organism evidence="8 9">
    <name type="scientific">Novosphingobium flavum</name>
    <dbReference type="NCBI Taxonomy" id="1778672"/>
    <lineage>
        <taxon>Bacteria</taxon>
        <taxon>Pseudomonadati</taxon>
        <taxon>Pseudomonadota</taxon>
        <taxon>Alphaproteobacteria</taxon>
        <taxon>Sphingomonadales</taxon>
        <taxon>Sphingomonadaceae</taxon>
        <taxon>Novosphingobium</taxon>
    </lineage>
</organism>
<keyword evidence="9" id="KW-1185">Reference proteome</keyword>
<dbReference type="PANTHER" id="PTHR30086">
    <property type="entry name" value="ARGININE EXPORTER PROTEIN ARGO"/>
    <property type="match status" value="1"/>
</dbReference>
<evidence type="ECO:0000256" key="5">
    <source>
        <dbReference type="ARBA" id="ARBA00022989"/>
    </source>
</evidence>
<dbReference type="EMBL" id="JACLAW010000003">
    <property type="protein sequence ID" value="MBC2664753.1"/>
    <property type="molecule type" value="Genomic_DNA"/>
</dbReference>
<feature type="transmembrane region" description="Helical" evidence="7">
    <location>
        <begin position="112"/>
        <end position="136"/>
    </location>
</feature>
<dbReference type="Pfam" id="PF01810">
    <property type="entry name" value="LysE"/>
    <property type="match status" value="1"/>
</dbReference>
<dbReference type="GO" id="GO:0005886">
    <property type="term" value="C:plasma membrane"/>
    <property type="evidence" value="ECO:0007669"/>
    <property type="project" value="UniProtKB-SubCell"/>
</dbReference>
<dbReference type="PIRSF" id="PIRSF006324">
    <property type="entry name" value="LeuE"/>
    <property type="match status" value="1"/>
</dbReference>
<dbReference type="PANTHER" id="PTHR30086:SF14">
    <property type="entry name" value="HOMOSERINE_HOMOSERINE LACTONE EFFLUX PROTEIN"/>
    <property type="match status" value="1"/>
</dbReference>
<dbReference type="AlphaFoldDB" id="A0A7X1KKX9"/>
<evidence type="ECO:0000256" key="1">
    <source>
        <dbReference type="ARBA" id="ARBA00004651"/>
    </source>
</evidence>
<keyword evidence="5 7" id="KW-1133">Transmembrane helix</keyword>
<name>A0A7X1KKX9_9SPHN</name>
<evidence type="ECO:0000313" key="8">
    <source>
        <dbReference type="EMBL" id="MBC2664753.1"/>
    </source>
</evidence>
<keyword evidence="3" id="KW-1003">Cell membrane</keyword>
<feature type="transmembrane region" description="Helical" evidence="7">
    <location>
        <begin position="74"/>
        <end position="91"/>
    </location>
</feature>
<feature type="transmembrane region" description="Helical" evidence="7">
    <location>
        <begin position="6"/>
        <end position="28"/>
    </location>
</feature>
<sequence>MALHTWWIFVATVFVLSATPGPNMLHVLSRSVELGMRRSVAAMAGCLAAILTLLSASAAGLTTLLLALPGAFEVLRYVGAAYLCYLGYKAWRSDAAPLDLAGDDLPRSAISAAAVFRGGFAIAISNPKAILFAAAFLPQFIAPGAPKAPQFAILVATFAVIEALWYAIYAGCGRSLARWLTRPAIRRGFDRATGVIFVGFGLSLLKVKPA</sequence>
<accession>A0A7X1KKX9</accession>
<feature type="transmembrane region" description="Helical" evidence="7">
    <location>
        <begin position="148"/>
        <end position="168"/>
    </location>
</feature>
<keyword evidence="4 7" id="KW-0812">Transmembrane</keyword>
<dbReference type="Proteomes" id="UP000566813">
    <property type="component" value="Unassembled WGS sequence"/>
</dbReference>
<dbReference type="InterPro" id="IPR001123">
    <property type="entry name" value="LeuE-type"/>
</dbReference>